<comment type="subcellular location">
    <subcellularLocation>
        <location evidence="2 6">Nucleus</location>
        <location evidence="2 6">Nucleolus</location>
    </subcellularLocation>
</comment>
<evidence type="ECO:0000256" key="5">
    <source>
        <dbReference type="ARBA" id="ARBA00023242"/>
    </source>
</evidence>
<dbReference type="GO" id="GO:0032040">
    <property type="term" value="C:small-subunit processome"/>
    <property type="evidence" value="ECO:0007669"/>
    <property type="project" value="UniProtKB-UniRule"/>
</dbReference>
<dbReference type="GO" id="GO:0006364">
    <property type="term" value="P:rRNA processing"/>
    <property type="evidence" value="ECO:0007669"/>
    <property type="project" value="UniProtKB-UniRule"/>
</dbReference>
<evidence type="ECO:0000256" key="3">
    <source>
        <dbReference type="ARBA" id="ARBA00008105"/>
    </source>
</evidence>
<organism evidence="8 9">
    <name type="scientific">Dekkera bruxellensis</name>
    <name type="common">Brettanomyces custersii</name>
    <dbReference type="NCBI Taxonomy" id="5007"/>
    <lineage>
        <taxon>Eukaryota</taxon>
        <taxon>Fungi</taxon>
        <taxon>Dikarya</taxon>
        <taxon>Ascomycota</taxon>
        <taxon>Saccharomycotina</taxon>
        <taxon>Pichiomycetes</taxon>
        <taxon>Pichiales</taxon>
        <taxon>Pichiaceae</taxon>
        <taxon>Brettanomyces</taxon>
    </lineage>
</organism>
<gene>
    <name evidence="8" type="primary">UTP11</name>
    <name evidence="8" type="ORF">DEBR0S5_00672G</name>
</gene>
<feature type="region of interest" description="Disordered" evidence="7">
    <location>
        <begin position="1"/>
        <end position="28"/>
    </location>
</feature>
<evidence type="ECO:0000256" key="7">
    <source>
        <dbReference type="SAM" id="MobiDB-lite"/>
    </source>
</evidence>
<dbReference type="PANTHER" id="PTHR12838">
    <property type="entry name" value="U3 SMALL NUCLEOLAR RNA-ASSOCIATED PROTEIN 11"/>
    <property type="match status" value="1"/>
</dbReference>
<dbReference type="InterPro" id="IPR007144">
    <property type="entry name" value="SSU_processome_Utp11"/>
</dbReference>
<reference evidence="8 9" key="1">
    <citation type="submission" date="2019-07" db="EMBL/GenBank/DDBJ databases">
        <authorList>
            <person name="Friedrich A."/>
            <person name="Schacherer J."/>
        </authorList>
    </citation>
    <scope>NUCLEOTIDE SEQUENCE [LARGE SCALE GENOMIC DNA]</scope>
</reference>
<keyword evidence="9" id="KW-1185">Reference proteome</keyword>
<evidence type="ECO:0000256" key="4">
    <source>
        <dbReference type="ARBA" id="ARBA00022552"/>
    </source>
</evidence>
<comment type="function">
    <text evidence="1 6">Involved in nucleolar processing of pre-18S ribosomal RNA.</text>
</comment>
<dbReference type="PANTHER" id="PTHR12838:SF0">
    <property type="entry name" value="U3 SMALL NUCLEOLAR RNA-ASSOCIATED PROTEIN 11-RELATED"/>
    <property type="match status" value="1"/>
</dbReference>
<protein>
    <recommendedName>
        <fullName evidence="6">U3 small nucleolar RNA-associated protein 11</fullName>
        <shortName evidence="6">U3 snoRNA-associated protein 11</shortName>
    </recommendedName>
</protein>
<dbReference type="PIRSF" id="PIRSF015952">
    <property type="entry name" value="U3snoRNP11"/>
    <property type="match status" value="1"/>
</dbReference>
<feature type="compositionally biased region" description="Basic and acidic residues" evidence="7">
    <location>
        <begin position="7"/>
        <end position="18"/>
    </location>
</feature>
<dbReference type="Pfam" id="PF03998">
    <property type="entry name" value="Utp11"/>
    <property type="match status" value="1"/>
</dbReference>
<accession>A0A7D9CZI0</accession>
<proteinExistence type="inferred from homology"/>
<evidence type="ECO:0000256" key="1">
    <source>
        <dbReference type="ARBA" id="ARBA00004099"/>
    </source>
</evidence>
<comment type="subunit">
    <text evidence="6">Component of the ribosomal small subunit (SSU) processome.</text>
</comment>
<sequence>MAGFVHDVQKKQHRERSQPQRRKRLGLLEKKKDYRLRAADFHKKQAQLKILKNKAKSYNEDEYYHAMTRNHTDARGILISDRDQESLTNDEVMLLKTQDTGYLTTIAQREAKKIEKELKDSSTFKSSGKHTVFVSSRDELEAFDPVKYFDTDASLLYNRENRLRLRQLSGKSEDGKLNPLPIVGKIDDAEGYDKAVKDVEKLKRLTRIKERMQRKKKLQGINSRLDMQKQLMNGGNVKKIPNSDGKSTYKWKNQRKK</sequence>
<evidence type="ECO:0000313" key="8">
    <source>
        <dbReference type="EMBL" id="VUG19351.1"/>
    </source>
</evidence>
<dbReference type="EMBL" id="CABFWN010000005">
    <property type="protein sequence ID" value="VUG19351.1"/>
    <property type="molecule type" value="Genomic_DNA"/>
</dbReference>
<keyword evidence="4 6" id="KW-0698">rRNA processing</keyword>
<dbReference type="Proteomes" id="UP000478008">
    <property type="component" value="Unassembled WGS sequence"/>
</dbReference>
<evidence type="ECO:0000313" key="9">
    <source>
        <dbReference type="Proteomes" id="UP000478008"/>
    </source>
</evidence>
<keyword evidence="5 6" id="KW-0539">Nucleus</keyword>
<dbReference type="AlphaFoldDB" id="A0A7D9CZI0"/>
<evidence type="ECO:0000256" key="2">
    <source>
        <dbReference type="ARBA" id="ARBA00004604"/>
    </source>
</evidence>
<comment type="similarity">
    <text evidence="3 6">Belongs to the UTP11 family.</text>
</comment>
<feature type="region of interest" description="Disordered" evidence="7">
    <location>
        <begin position="229"/>
        <end position="257"/>
    </location>
</feature>
<name>A0A7D9CZI0_DEKBR</name>
<evidence type="ECO:0000256" key="6">
    <source>
        <dbReference type="PIRNR" id="PIRNR015952"/>
    </source>
</evidence>